<dbReference type="GO" id="GO:0005886">
    <property type="term" value="C:plasma membrane"/>
    <property type="evidence" value="ECO:0007669"/>
    <property type="project" value="UniProtKB-SubCell"/>
</dbReference>
<reference evidence="9 10" key="1">
    <citation type="submission" date="2018-07" db="EMBL/GenBank/DDBJ databases">
        <title>Genomic Encyclopedia of Type Strains, Phase III (KMG-III): the genomes of soil and plant-associated and newly described type strains.</title>
        <authorList>
            <person name="Whitman W."/>
        </authorList>
    </citation>
    <scope>NUCLEOTIDE SEQUENCE [LARGE SCALE GENOMIC DNA]</scope>
    <source>
        <strain evidence="9 10">CECT 7287</strain>
    </source>
</reference>
<feature type="transmembrane region" description="Helical" evidence="7">
    <location>
        <begin position="142"/>
        <end position="166"/>
    </location>
</feature>
<feature type="transmembrane region" description="Helical" evidence="7">
    <location>
        <begin position="83"/>
        <end position="102"/>
    </location>
</feature>
<accession>A0A3D9HYH0</accession>
<dbReference type="Proteomes" id="UP000256977">
    <property type="component" value="Unassembled WGS sequence"/>
</dbReference>
<dbReference type="Pfam" id="PF00528">
    <property type="entry name" value="BPD_transp_1"/>
    <property type="match status" value="1"/>
</dbReference>
<evidence type="ECO:0000256" key="3">
    <source>
        <dbReference type="ARBA" id="ARBA00022475"/>
    </source>
</evidence>
<evidence type="ECO:0000256" key="2">
    <source>
        <dbReference type="ARBA" id="ARBA00022448"/>
    </source>
</evidence>
<protein>
    <submittedName>
        <fullName evidence="9">Putative aldouronate transport system permease protein</fullName>
    </submittedName>
</protein>
<keyword evidence="2 7" id="KW-0813">Transport</keyword>
<evidence type="ECO:0000256" key="5">
    <source>
        <dbReference type="ARBA" id="ARBA00022989"/>
    </source>
</evidence>
<evidence type="ECO:0000256" key="7">
    <source>
        <dbReference type="RuleBase" id="RU363032"/>
    </source>
</evidence>
<dbReference type="EMBL" id="QRDZ01000048">
    <property type="protein sequence ID" value="RED54558.1"/>
    <property type="molecule type" value="Genomic_DNA"/>
</dbReference>
<keyword evidence="5 7" id="KW-1133">Transmembrane helix</keyword>
<dbReference type="PANTHER" id="PTHR43744">
    <property type="entry name" value="ABC TRANSPORTER PERMEASE PROTEIN MG189-RELATED-RELATED"/>
    <property type="match status" value="1"/>
</dbReference>
<evidence type="ECO:0000259" key="8">
    <source>
        <dbReference type="PROSITE" id="PS50928"/>
    </source>
</evidence>
<dbReference type="SUPFAM" id="SSF161098">
    <property type="entry name" value="MetI-like"/>
    <property type="match status" value="1"/>
</dbReference>
<evidence type="ECO:0000256" key="1">
    <source>
        <dbReference type="ARBA" id="ARBA00004651"/>
    </source>
</evidence>
<dbReference type="GO" id="GO:0055085">
    <property type="term" value="P:transmembrane transport"/>
    <property type="evidence" value="ECO:0007669"/>
    <property type="project" value="InterPro"/>
</dbReference>
<feature type="transmembrane region" description="Helical" evidence="7">
    <location>
        <begin position="264"/>
        <end position="283"/>
    </location>
</feature>
<gene>
    <name evidence="9" type="ORF">DFP98_14829</name>
</gene>
<dbReference type="OrthoDB" id="9810086at2"/>
<evidence type="ECO:0000256" key="6">
    <source>
        <dbReference type="ARBA" id="ARBA00023136"/>
    </source>
</evidence>
<keyword evidence="3" id="KW-1003">Cell membrane</keyword>
<dbReference type="PROSITE" id="PS50928">
    <property type="entry name" value="ABC_TM1"/>
    <property type="match status" value="1"/>
</dbReference>
<dbReference type="Gene3D" id="1.10.3720.10">
    <property type="entry name" value="MetI-like"/>
    <property type="match status" value="1"/>
</dbReference>
<comment type="caution">
    <text evidence="9">The sequence shown here is derived from an EMBL/GenBank/DDBJ whole genome shotgun (WGS) entry which is preliminary data.</text>
</comment>
<evidence type="ECO:0000256" key="4">
    <source>
        <dbReference type="ARBA" id="ARBA00022692"/>
    </source>
</evidence>
<evidence type="ECO:0000313" key="9">
    <source>
        <dbReference type="EMBL" id="RED54558.1"/>
    </source>
</evidence>
<dbReference type="AlphaFoldDB" id="A0A3D9HYH0"/>
<comment type="similarity">
    <text evidence="7">Belongs to the binding-protein-dependent transport system permease family.</text>
</comment>
<dbReference type="PANTHER" id="PTHR43744:SF9">
    <property type="entry name" value="POLYGALACTURONAN_RHAMNOGALACTURONAN TRANSPORT SYSTEM PERMEASE PROTEIN YTCP"/>
    <property type="match status" value="1"/>
</dbReference>
<sequence>MINVKKSRGDRVVDVVLYAAMAVVMIITVYPFWTQVVISLDGGGAGGAAYASGMILWPKELTLASYKLAFDFAELWTGYGNTILRTVVGVLLAVFFTALTSYPLAKRDLPFNGVFTGIILFTMLFGGGLIPTYLLIKELNMINTLWALVIPGMIGAFNVLIMRNFFRGIPEEIEESARVDGAGYAMIFFRIVLPLSKPVLATIALWVGVGHWNAWFDAMIYVNDPGKQVLQVILRKIVIQNDMSDINNVINSIGKATAFSGRQLQATVIMFSIIPMLVVYPFIQKYFVKGVMIGAIKG</sequence>
<comment type="subcellular location">
    <subcellularLocation>
        <location evidence="1 7">Cell membrane</location>
        <topology evidence="1 7">Multi-pass membrane protein</topology>
    </subcellularLocation>
</comment>
<dbReference type="CDD" id="cd06261">
    <property type="entry name" value="TM_PBP2"/>
    <property type="match status" value="1"/>
</dbReference>
<keyword evidence="6 7" id="KW-0472">Membrane</keyword>
<feature type="transmembrane region" description="Helical" evidence="7">
    <location>
        <begin position="12"/>
        <end position="33"/>
    </location>
</feature>
<evidence type="ECO:0000313" key="10">
    <source>
        <dbReference type="Proteomes" id="UP000256977"/>
    </source>
</evidence>
<feature type="domain" description="ABC transmembrane type-1" evidence="8">
    <location>
        <begin position="79"/>
        <end position="280"/>
    </location>
</feature>
<dbReference type="InterPro" id="IPR035906">
    <property type="entry name" value="MetI-like_sf"/>
</dbReference>
<dbReference type="RefSeq" id="WP_116065458.1">
    <property type="nucleotide sequence ID" value="NZ_QRDZ01000048.1"/>
</dbReference>
<organism evidence="9 10">
    <name type="scientific">Cohnella phaseoli</name>
    <dbReference type="NCBI Taxonomy" id="456490"/>
    <lineage>
        <taxon>Bacteria</taxon>
        <taxon>Bacillati</taxon>
        <taxon>Bacillota</taxon>
        <taxon>Bacilli</taxon>
        <taxon>Bacillales</taxon>
        <taxon>Paenibacillaceae</taxon>
        <taxon>Cohnella</taxon>
    </lineage>
</organism>
<feature type="transmembrane region" description="Helical" evidence="7">
    <location>
        <begin position="114"/>
        <end position="136"/>
    </location>
</feature>
<keyword evidence="10" id="KW-1185">Reference proteome</keyword>
<proteinExistence type="inferred from homology"/>
<keyword evidence="4 7" id="KW-0812">Transmembrane</keyword>
<feature type="transmembrane region" description="Helical" evidence="7">
    <location>
        <begin position="187"/>
        <end position="209"/>
    </location>
</feature>
<name>A0A3D9HYH0_9BACL</name>
<dbReference type="InterPro" id="IPR000515">
    <property type="entry name" value="MetI-like"/>
</dbReference>